<accession>A0A4Z2H126</accession>
<proteinExistence type="predicted"/>
<sequence length="59" mass="6426">MLIVSFGCRGTETPSGVSEQRHISLRVQVSINLKAFVLCMGSGCTSHQSQRCKGQPMED</sequence>
<dbReference type="AlphaFoldDB" id="A0A4Z2H126"/>
<dbReference type="Proteomes" id="UP000314294">
    <property type="component" value="Unassembled WGS sequence"/>
</dbReference>
<gene>
    <name evidence="1" type="ORF">EYF80_030227</name>
</gene>
<organism evidence="1 2">
    <name type="scientific">Liparis tanakae</name>
    <name type="common">Tanaka's snailfish</name>
    <dbReference type="NCBI Taxonomy" id="230148"/>
    <lineage>
        <taxon>Eukaryota</taxon>
        <taxon>Metazoa</taxon>
        <taxon>Chordata</taxon>
        <taxon>Craniata</taxon>
        <taxon>Vertebrata</taxon>
        <taxon>Euteleostomi</taxon>
        <taxon>Actinopterygii</taxon>
        <taxon>Neopterygii</taxon>
        <taxon>Teleostei</taxon>
        <taxon>Neoteleostei</taxon>
        <taxon>Acanthomorphata</taxon>
        <taxon>Eupercaria</taxon>
        <taxon>Perciformes</taxon>
        <taxon>Cottioidei</taxon>
        <taxon>Cottales</taxon>
        <taxon>Liparidae</taxon>
        <taxon>Liparis</taxon>
    </lineage>
</organism>
<keyword evidence="2" id="KW-1185">Reference proteome</keyword>
<reference evidence="1 2" key="1">
    <citation type="submission" date="2019-03" db="EMBL/GenBank/DDBJ databases">
        <title>First draft genome of Liparis tanakae, snailfish: a comprehensive survey of snailfish specific genes.</title>
        <authorList>
            <person name="Kim W."/>
            <person name="Song I."/>
            <person name="Jeong J.-H."/>
            <person name="Kim D."/>
            <person name="Kim S."/>
            <person name="Ryu S."/>
            <person name="Song J.Y."/>
            <person name="Lee S.K."/>
        </authorList>
    </citation>
    <scope>NUCLEOTIDE SEQUENCE [LARGE SCALE GENOMIC DNA]</scope>
    <source>
        <tissue evidence="1">Muscle</tissue>
    </source>
</reference>
<evidence type="ECO:0000313" key="1">
    <source>
        <dbReference type="EMBL" id="TNN59577.1"/>
    </source>
</evidence>
<evidence type="ECO:0000313" key="2">
    <source>
        <dbReference type="Proteomes" id="UP000314294"/>
    </source>
</evidence>
<dbReference type="EMBL" id="SRLO01000353">
    <property type="protein sequence ID" value="TNN59577.1"/>
    <property type="molecule type" value="Genomic_DNA"/>
</dbReference>
<name>A0A4Z2H126_9TELE</name>
<protein>
    <submittedName>
        <fullName evidence="1">Uncharacterized protein</fullName>
    </submittedName>
</protein>
<comment type="caution">
    <text evidence="1">The sequence shown here is derived from an EMBL/GenBank/DDBJ whole genome shotgun (WGS) entry which is preliminary data.</text>
</comment>